<reference evidence="2" key="1">
    <citation type="journal article" date="2021" name="PeerJ">
        <title>Extensive microbial diversity within the chicken gut microbiome revealed by metagenomics and culture.</title>
        <authorList>
            <person name="Gilroy R."/>
            <person name="Ravi A."/>
            <person name="Getino M."/>
            <person name="Pursley I."/>
            <person name="Horton D.L."/>
            <person name="Alikhan N.F."/>
            <person name="Baker D."/>
            <person name="Gharbi K."/>
            <person name="Hall N."/>
            <person name="Watson M."/>
            <person name="Adriaenssens E.M."/>
            <person name="Foster-Nyarko E."/>
            <person name="Jarju S."/>
            <person name="Secka A."/>
            <person name="Antonio M."/>
            <person name="Oren A."/>
            <person name="Chaudhuri R.R."/>
            <person name="La Ragione R."/>
            <person name="Hildebrand F."/>
            <person name="Pallen M.J."/>
        </authorList>
    </citation>
    <scope>NUCLEOTIDE SEQUENCE</scope>
    <source>
        <strain evidence="2">ChiHjej11B10-19426</strain>
    </source>
</reference>
<feature type="region of interest" description="Disordered" evidence="1">
    <location>
        <begin position="1"/>
        <end position="159"/>
    </location>
</feature>
<dbReference type="EMBL" id="DXCC01000006">
    <property type="protein sequence ID" value="HIZ14746.1"/>
    <property type="molecule type" value="Genomic_DNA"/>
</dbReference>
<comment type="caution">
    <text evidence="2">The sequence shown here is derived from an EMBL/GenBank/DDBJ whole genome shotgun (WGS) entry which is preliminary data.</text>
</comment>
<feature type="non-terminal residue" evidence="2">
    <location>
        <position position="1"/>
    </location>
</feature>
<accession>A0A9D2IL03</accession>
<name>A0A9D2IL03_9BACT</name>
<feature type="compositionally biased region" description="Low complexity" evidence="1">
    <location>
        <begin position="50"/>
        <end position="127"/>
    </location>
</feature>
<dbReference type="Proteomes" id="UP000824014">
    <property type="component" value="Unassembled WGS sequence"/>
</dbReference>
<evidence type="ECO:0008006" key="4">
    <source>
        <dbReference type="Google" id="ProtNLM"/>
    </source>
</evidence>
<dbReference type="AlphaFoldDB" id="A0A9D2IL03"/>
<sequence length="273" mass="28333">LEPDKPALPPLTRGAESAPVGGQPTGSQPQPAAVRQSAPSPVRPEPAPAAAPVRQQPPAQTQPVQQPEAASRPAPAAHSAAATAPQPAAAAVPPAADATTGATVRSSFPASARPAASPSGRSVSGVSINSILKGGRHGGASEEPGAPVRPKVAAVDPDSERKLTAAKAAFLEELGRTRPRLATAFAHMTVSGNRIGVTVSTELLRDDIVQRQKELGARLRELAGLNGGVEFDIEVREDHSAVRPIKPEDKLAHLRNKNAQLDLLRRELDLEME</sequence>
<proteinExistence type="predicted"/>
<evidence type="ECO:0000313" key="2">
    <source>
        <dbReference type="EMBL" id="HIZ14746.1"/>
    </source>
</evidence>
<reference evidence="2" key="2">
    <citation type="submission" date="2021-04" db="EMBL/GenBank/DDBJ databases">
        <authorList>
            <person name="Gilroy R."/>
        </authorList>
    </citation>
    <scope>NUCLEOTIDE SEQUENCE</scope>
    <source>
        <strain evidence="2">ChiHjej11B10-19426</strain>
    </source>
</reference>
<protein>
    <recommendedName>
        <fullName evidence="4">DNA polymerase III subunit gamma/tau</fullName>
    </recommendedName>
</protein>
<gene>
    <name evidence="2" type="ORF">H9816_02360</name>
</gene>
<evidence type="ECO:0000313" key="3">
    <source>
        <dbReference type="Proteomes" id="UP000824014"/>
    </source>
</evidence>
<evidence type="ECO:0000256" key="1">
    <source>
        <dbReference type="SAM" id="MobiDB-lite"/>
    </source>
</evidence>
<organism evidence="2 3">
    <name type="scientific">Candidatus Tidjanibacter faecipullorum</name>
    <dbReference type="NCBI Taxonomy" id="2838766"/>
    <lineage>
        <taxon>Bacteria</taxon>
        <taxon>Pseudomonadati</taxon>
        <taxon>Bacteroidota</taxon>
        <taxon>Bacteroidia</taxon>
        <taxon>Bacteroidales</taxon>
        <taxon>Rikenellaceae</taxon>
        <taxon>Tidjanibacter</taxon>
    </lineage>
</organism>